<name>A0ABV9WXZ5_9ACTN</name>
<evidence type="ECO:0008006" key="4">
    <source>
        <dbReference type="Google" id="ProtNLM"/>
    </source>
</evidence>
<dbReference type="EMBL" id="JBHSJO010000001">
    <property type="protein sequence ID" value="MFC5017247.1"/>
    <property type="molecule type" value="Genomic_DNA"/>
</dbReference>
<sequence length="282" mass="30288">MRPNDEWNRAAALCAGQLPLVWLAWWLALEAGGDDYGYPGGAYLGICCVPVVLPLLGLVHATLQITPAAALAGLRPGALRGPEWAWHLGVSVLIGAGWSVLGRLLWGWPLGDTLPWFAGVGVLPVLVLDRLRGRPWRGRRVWLGSAVASFVLFVGCGIPAAALTDDYEPPRMAAGQLAGDWHGAHGSLLRLNPAGRAELTRLPARRGAGEEGDFSVCDGTGTWTLERDNEFLNTDRDAVLLRPDGECGGETYWTVGGTEQDPELFVLLGDPDSGDLRVLTRR</sequence>
<feature type="transmembrane region" description="Helical" evidence="1">
    <location>
        <begin position="141"/>
        <end position="162"/>
    </location>
</feature>
<keyword evidence="1" id="KW-1133">Transmembrane helix</keyword>
<evidence type="ECO:0000313" key="3">
    <source>
        <dbReference type="Proteomes" id="UP001595855"/>
    </source>
</evidence>
<feature type="transmembrane region" description="Helical" evidence="1">
    <location>
        <begin position="43"/>
        <end position="63"/>
    </location>
</feature>
<evidence type="ECO:0000256" key="1">
    <source>
        <dbReference type="SAM" id="Phobius"/>
    </source>
</evidence>
<dbReference type="RefSeq" id="WP_271416486.1">
    <property type="nucleotide sequence ID" value="NZ_BAAATN010000015.1"/>
</dbReference>
<keyword evidence="1" id="KW-0472">Membrane</keyword>
<keyword evidence="1" id="KW-0812">Transmembrane</keyword>
<comment type="caution">
    <text evidence="2">The sequence shown here is derived from an EMBL/GenBank/DDBJ whole genome shotgun (WGS) entry which is preliminary data.</text>
</comment>
<keyword evidence="3" id="KW-1185">Reference proteome</keyword>
<gene>
    <name evidence="2" type="ORF">ACFPRC_20540</name>
</gene>
<accession>A0ABV9WXZ5</accession>
<protein>
    <recommendedName>
        <fullName evidence="4">Integral membrane protein</fullName>
    </recommendedName>
</protein>
<proteinExistence type="predicted"/>
<organism evidence="2 3">
    <name type="scientific">Streptomyces lienomycini</name>
    <dbReference type="NCBI Taxonomy" id="284035"/>
    <lineage>
        <taxon>Bacteria</taxon>
        <taxon>Bacillati</taxon>
        <taxon>Actinomycetota</taxon>
        <taxon>Actinomycetes</taxon>
        <taxon>Kitasatosporales</taxon>
        <taxon>Streptomycetaceae</taxon>
        <taxon>Streptomyces</taxon>
    </lineage>
</organism>
<evidence type="ECO:0000313" key="2">
    <source>
        <dbReference type="EMBL" id="MFC5017247.1"/>
    </source>
</evidence>
<reference evidence="3" key="1">
    <citation type="journal article" date="2019" name="Int. J. Syst. Evol. Microbiol.">
        <title>The Global Catalogue of Microorganisms (GCM) 10K type strain sequencing project: providing services to taxonomists for standard genome sequencing and annotation.</title>
        <authorList>
            <consortium name="The Broad Institute Genomics Platform"/>
            <consortium name="The Broad Institute Genome Sequencing Center for Infectious Disease"/>
            <person name="Wu L."/>
            <person name="Ma J."/>
        </authorList>
    </citation>
    <scope>NUCLEOTIDE SEQUENCE [LARGE SCALE GENOMIC DNA]</scope>
    <source>
        <strain evidence="3">CGMCC 4.1542</strain>
    </source>
</reference>
<feature type="transmembrane region" description="Helical" evidence="1">
    <location>
        <begin position="84"/>
        <end position="101"/>
    </location>
</feature>
<dbReference type="Proteomes" id="UP001595855">
    <property type="component" value="Unassembled WGS sequence"/>
</dbReference>
<feature type="transmembrane region" description="Helical" evidence="1">
    <location>
        <begin position="113"/>
        <end position="129"/>
    </location>
</feature>